<keyword evidence="1" id="KW-0472">Membrane</keyword>
<comment type="caution">
    <text evidence="2">The sequence shown here is derived from an EMBL/GenBank/DDBJ whole genome shotgun (WGS) entry which is preliminary data.</text>
</comment>
<dbReference type="NCBIfam" id="NF038065">
    <property type="entry name" value="Pr6Pr"/>
    <property type="match status" value="1"/>
</dbReference>
<gene>
    <name evidence="2" type="ORF">MM236_09685</name>
</gene>
<dbReference type="RefSeq" id="WP_241274774.1">
    <property type="nucleotide sequence ID" value="NZ_JAKZGS010000006.1"/>
</dbReference>
<reference evidence="2" key="1">
    <citation type="submission" date="2022-03" db="EMBL/GenBank/DDBJ databases">
        <title>De novo assembled genomes of Belliella spp. (Cyclobacteriaceae) strains.</title>
        <authorList>
            <person name="Szabo A."/>
            <person name="Korponai K."/>
            <person name="Felfoldi T."/>
        </authorList>
    </citation>
    <scope>NUCLEOTIDE SEQUENCE</scope>
    <source>
        <strain evidence="2">DSM 107340</strain>
    </source>
</reference>
<sequence length="206" mass="23814">MKRKLAILFAIIAWFAVIVQFYIMIENRVSSISETVIRFFSFFTILTNIIVAIYFSSQSTKSKVSGFFDQPGRLTAVTVYILVVGLVYQFVLRQVWEPTGMQKIVDELLHSVTPVITLIYWFLYEKKKMVKWSEVPNWLIYPAVYLIYILFRGDFSGFYPYPFVNVPEIGIQQTFINSFFVLILFLVLSYGMILIGKGSVANSKDA</sequence>
<evidence type="ECO:0000313" key="2">
    <source>
        <dbReference type="EMBL" id="MCH7398261.1"/>
    </source>
</evidence>
<protein>
    <submittedName>
        <fullName evidence="2">Pr6Pr family membrane protein</fullName>
    </submittedName>
</protein>
<feature type="transmembrane region" description="Helical" evidence="1">
    <location>
        <begin position="108"/>
        <end position="124"/>
    </location>
</feature>
<evidence type="ECO:0000313" key="3">
    <source>
        <dbReference type="Proteomes" id="UP001165488"/>
    </source>
</evidence>
<feature type="transmembrane region" description="Helical" evidence="1">
    <location>
        <begin position="37"/>
        <end position="56"/>
    </location>
</feature>
<accession>A0ABS9UNQ6</accession>
<keyword evidence="1" id="KW-1133">Transmembrane helix</keyword>
<dbReference type="EMBL" id="JAKZGS010000006">
    <property type="protein sequence ID" value="MCH7398261.1"/>
    <property type="molecule type" value="Genomic_DNA"/>
</dbReference>
<feature type="transmembrane region" description="Helical" evidence="1">
    <location>
        <begin position="175"/>
        <end position="195"/>
    </location>
</feature>
<proteinExistence type="predicted"/>
<dbReference type="InterPro" id="IPR049713">
    <property type="entry name" value="Pr6Pr-like"/>
</dbReference>
<evidence type="ECO:0000256" key="1">
    <source>
        <dbReference type="SAM" id="Phobius"/>
    </source>
</evidence>
<organism evidence="2 3">
    <name type="scientific">Belliella calami</name>
    <dbReference type="NCBI Taxonomy" id="2923436"/>
    <lineage>
        <taxon>Bacteria</taxon>
        <taxon>Pseudomonadati</taxon>
        <taxon>Bacteroidota</taxon>
        <taxon>Cytophagia</taxon>
        <taxon>Cytophagales</taxon>
        <taxon>Cyclobacteriaceae</taxon>
        <taxon>Belliella</taxon>
    </lineage>
</organism>
<name>A0ABS9UNQ6_9BACT</name>
<dbReference type="Proteomes" id="UP001165488">
    <property type="component" value="Unassembled WGS sequence"/>
</dbReference>
<feature type="transmembrane region" description="Helical" evidence="1">
    <location>
        <begin position="77"/>
        <end position="96"/>
    </location>
</feature>
<feature type="transmembrane region" description="Helical" evidence="1">
    <location>
        <begin position="136"/>
        <end position="155"/>
    </location>
</feature>
<keyword evidence="1" id="KW-0812">Transmembrane</keyword>
<feature type="transmembrane region" description="Helical" evidence="1">
    <location>
        <begin position="7"/>
        <end position="25"/>
    </location>
</feature>
<keyword evidence="3" id="KW-1185">Reference proteome</keyword>